<dbReference type="CDD" id="cd01887">
    <property type="entry name" value="IF2_eIF5B"/>
    <property type="match status" value="1"/>
</dbReference>
<accession>A0A1G1XS74</accession>
<comment type="similarity">
    <text evidence="1 7 8">Belongs to the TRAFAC class translation factor GTPase superfamily. Classic translation factor GTPase family. IF-2 subfamily.</text>
</comment>
<dbReference type="InterPro" id="IPR027417">
    <property type="entry name" value="P-loop_NTPase"/>
</dbReference>
<evidence type="ECO:0000256" key="7">
    <source>
        <dbReference type="HAMAP-Rule" id="MF_00100"/>
    </source>
</evidence>
<dbReference type="GO" id="GO:0003924">
    <property type="term" value="F:GTPase activity"/>
    <property type="evidence" value="ECO:0007669"/>
    <property type="project" value="UniProtKB-UniRule"/>
</dbReference>
<reference evidence="10 11" key="1">
    <citation type="journal article" date="2016" name="Nat. Commun.">
        <title>Thousands of microbial genomes shed light on interconnected biogeochemical processes in an aquifer system.</title>
        <authorList>
            <person name="Anantharaman K."/>
            <person name="Brown C.T."/>
            <person name="Hug L.A."/>
            <person name="Sharon I."/>
            <person name="Castelle C.J."/>
            <person name="Probst A.J."/>
            <person name="Thomas B.C."/>
            <person name="Singh A."/>
            <person name="Wilkins M.J."/>
            <person name="Karaoz U."/>
            <person name="Brodie E.L."/>
            <person name="Williams K.H."/>
            <person name="Hubbard S.S."/>
            <person name="Banfield J.F."/>
        </authorList>
    </citation>
    <scope>NUCLEOTIDE SEQUENCE [LARGE SCALE GENOMIC DNA]</scope>
</reference>
<dbReference type="InterPro" id="IPR000178">
    <property type="entry name" value="TF_IF2_bacterial-like"/>
</dbReference>
<dbReference type="Pfam" id="PF04760">
    <property type="entry name" value="IF2_N"/>
    <property type="match status" value="1"/>
</dbReference>
<dbReference type="AlphaFoldDB" id="A0A1G1XS74"/>
<feature type="binding site" evidence="7">
    <location>
        <begin position="177"/>
        <end position="184"/>
    </location>
    <ligand>
        <name>GTP</name>
        <dbReference type="ChEBI" id="CHEBI:37565"/>
    </ligand>
</feature>
<dbReference type="SUPFAM" id="SSF50447">
    <property type="entry name" value="Translation proteins"/>
    <property type="match status" value="2"/>
</dbReference>
<evidence type="ECO:0000256" key="4">
    <source>
        <dbReference type="ARBA" id="ARBA00022741"/>
    </source>
</evidence>
<evidence type="ECO:0000313" key="11">
    <source>
        <dbReference type="Proteomes" id="UP000176260"/>
    </source>
</evidence>
<dbReference type="InterPro" id="IPR053905">
    <property type="entry name" value="EF-G-like_DII"/>
</dbReference>
<evidence type="ECO:0000256" key="1">
    <source>
        <dbReference type="ARBA" id="ARBA00007733"/>
    </source>
</evidence>
<evidence type="ECO:0000256" key="8">
    <source>
        <dbReference type="RuleBase" id="RU000644"/>
    </source>
</evidence>
<dbReference type="SUPFAM" id="SSF52156">
    <property type="entry name" value="Initiation factor IF2/eIF5b, domain 3"/>
    <property type="match status" value="1"/>
</dbReference>
<dbReference type="PANTHER" id="PTHR43381:SF5">
    <property type="entry name" value="TR-TYPE G DOMAIN-CONTAINING PROTEIN"/>
    <property type="match status" value="1"/>
</dbReference>
<dbReference type="InterPro" id="IPR005225">
    <property type="entry name" value="Small_GTP-bd"/>
</dbReference>
<dbReference type="InterPro" id="IPR009000">
    <property type="entry name" value="Transl_B-barrel_sf"/>
</dbReference>
<dbReference type="FunFam" id="3.40.50.300:FF:000019">
    <property type="entry name" value="Translation initiation factor IF-2"/>
    <property type="match status" value="1"/>
</dbReference>
<dbReference type="FunFam" id="3.40.50.10050:FF:000001">
    <property type="entry name" value="Translation initiation factor IF-2"/>
    <property type="match status" value="1"/>
</dbReference>
<keyword evidence="5 7" id="KW-0648">Protein biosynthesis</keyword>
<comment type="subcellular location">
    <subcellularLocation>
        <location evidence="7">Cytoplasm</location>
    </subcellularLocation>
</comment>
<dbReference type="Proteomes" id="UP000176260">
    <property type="component" value="Unassembled WGS sequence"/>
</dbReference>
<dbReference type="InterPro" id="IPR000795">
    <property type="entry name" value="T_Tr_GTP-bd_dom"/>
</dbReference>
<dbReference type="Pfam" id="PF22042">
    <property type="entry name" value="EF-G_D2"/>
    <property type="match status" value="1"/>
</dbReference>
<evidence type="ECO:0000259" key="9">
    <source>
        <dbReference type="PROSITE" id="PS51722"/>
    </source>
</evidence>
<dbReference type="InterPro" id="IPR015760">
    <property type="entry name" value="TIF_IF2"/>
</dbReference>
<dbReference type="PANTHER" id="PTHR43381">
    <property type="entry name" value="TRANSLATION INITIATION FACTOR IF-2-RELATED"/>
    <property type="match status" value="1"/>
</dbReference>
<comment type="caution">
    <text evidence="10">The sequence shown here is derived from an EMBL/GenBank/DDBJ whole genome shotgun (WGS) entry which is preliminary data.</text>
</comment>
<protein>
    <recommendedName>
        <fullName evidence="2 7">Translation initiation factor IF-2</fullName>
    </recommendedName>
</protein>
<dbReference type="PROSITE" id="PS51722">
    <property type="entry name" value="G_TR_2"/>
    <property type="match status" value="1"/>
</dbReference>
<dbReference type="InterPro" id="IPR044145">
    <property type="entry name" value="IF2_II"/>
</dbReference>
<dbReference type="InterPro" id="IPR006847">
    <property type="entry name" value="IF2_N"/>
</dbReference>
<comment type="function">
    <text evidence="7 8">One of the essential components for the initiation of protein synthesis. Protects formylmethionyl-tRNA from spontaneous hydrolysis and promotes its binding to the 30S ribosomal subunits. Also involved in the hydrolysis of GTP during the formation of the 70S ribosomal complex.</text>
</comment>
<evidence type="ECO:0000256" key="5">
    <source>
        <dbReference type="ARBA" id="ARBA00022917"/>
    </source>
</evidence>
<dbReference type="Gene3D" id="3.40.50.300">
    <property type="entry name" value="P-loop containing nucleotide triphosphate hydrolases"/>
    <property type="match status" value="1"/>
</dbReference>
<dbReference type="SUPFAM" id="SSF52540">
    <property type="entry name" value="P-loop containing nucleoside triphosphate hydrolases"/>
    <property type="match status" value="1"/>
</dbReference>
<feature type="domain" description="Tr-type G" evidence="9">
    <location>
        <begin position="168"/>
        <end position="336"/>
    </location>
</feature>
<dbReference type="NCBIfam" id="TIGR00487">
    <property type="entry name" value="IF-2"/>
    <property type="match status" value="1"/>
</dbReference>
<evidence type="ECO:0000256" key="3">
    <source>
        <dbReference type="ARBA" id="ARBA00022540"/>
    </source>
</evidence>
<keyword evidence="3 7" id="KW-0396">Initiation factor</keyword>
<gene>
    <name evidence="7" type="primary">infB</name>
    <name evidence="10" type="ORF">A2Y67_00380</name>
</gene>
<evidence type="ECO:0000256" key="2">
    <source>
        <dbReference type="ARBA" id="ARBA00020675"/>
    </source>
</evidence>
<evidence type="ECO:0000256" key="6">
    <source>
        <dbReference type="ARBA" id="ARBA00023134"/>
    </source>
</evidence>
<dbReference type="CDD" id="cd03702">
    <property type="entry name" value="IF2_mtIF2_II"/>
    <property type="match status" value="1"/>
</dbReference>
<dbReference type="EMBL" id="MHIA01000013">
    <property type="protein sequence ID" value="OGY42476.1"/>
    <property type="molecule type" value="Genomic_DNA"/>
</dbReference>
<keyword evidence="7" id="KW-0963">Cytoplasm</keyword>
<dbReference type="NCBIfam" id="TIGR00231">
    <property type="entry name" value="small_GTP"/>
    <property type="match status" value="1"/>
</dbReference>
<dbReference type="GO" id="GO:0005525">
    <property type="term" value="F:GTP binding"/>
    <property type="evidence" value="ECO:0007669"/>
    <property type="project" value="UniProtKB-KW"/>
</dbReference>
<dbReference type="GO" id="GO:0003743">
    <property type="term" value="F:translation initiation factor activity"/>
    <property type="evidence" value="ECO:0007669"/>
    <property type="project" value="UniProtKB-UniRule"/>
</dbReference>
<evidence type="ECO:0000313" key="10">
    <source>
        <dbReference type="EMBL" id="OGY42476.1"/>
    </source>
</evidence>
<name>A0A1G1XS74_9BACT</name>
<sequence>MNVSELARKLKVNSSELFEILPEFGFDIGKRAIKVDSVIAQKILKFGPKIKEKILENQKAKLADLEKLSAASVAPQEIKEVKLPLVITVRDLAAVLNQSISDIIKKLMQNGVLASLNERIDYETAAIIADEFGIKVSPAEAEEKTYLVDADAKIKEIFDAEEKKNLKSRPPVVVVMGHVDHGKTKLLDTIRKTNVIDTEAGGITQHIGAYQVKKKNQLLTFIDTPGHEAFTAMRARGAKVADIAILVVAANDSVKPQTLEAIKIIQQAQIPMIIAINKIDLPEANIEQVKKDLSSLNLIPEDWGGKTICQPISAKGNIGIDDLLETIILVYEMEKEKIVANPNGFFIGTVIEAHIDKGEGPVATVLVQNGTLKIGDNLVINEVFFGKARALKDFKNHDVDSAIPSMPVKIIGLKYSPKVGDLVEVVSEVARKHKKVKEHELKKDSHLAIKIAKPSEEEKKEQIKKFNLVIKTDVLGSLEAITESLEKIESQEIKANIIAKGLGNITDADVDLAASSNAIILGFKVKATSASLDLAREKKVEIKYYEIIYKLLEEMKQKMSDLLTPEIVKKIIGKGEVLAIFKTETKKVIIGVKILEGKINKGLLADIYRKKEKIGSGEVEEVQIGKEKVSEVVSGQDCGISLLTKAEIKANDLLEIYQEEKIIKKI</sequence>
<keyword evidence="4 7" id="KW-0547">Nucleotide-binding</keyword>
<dbReference type="HAMAP" id="MF_00100_B">
    <property type="entry name" value="IF_2_B"/>
    <property type="match status" value="1"/>
</dbReference>
<keyword evidence="6 7" id="KW-0342">GTP-binding</keyword>
<dbReference type="GO" id="GO:0005829">
    <property type="term" value="C:cytosol"/>
    <property type="evidence" value="ECO:0007669"/>
    <property type="project" value="TreeGrafter"/>
</dbReference>
<proteinExistence type="inferred from homology"/>
<dbReference type="Gene3D" id="3.40.50.10050">
    <property type="entry name" value="Translation initiation factor IF- 2, domain 3"/>
    <property type="match status" value="1"/>
</dbReference>
<feature type="binding site" evidence="7">
    <location>
        <begin position="223"/>
        <end position="227"/>
    </location>
    <ligand>
        <name>GTP</name>
        <dbReference type="ChEBI" id="CHEBI:37565"/>
    </ligand>
</feature>
<feature type="region of interest" description="G-domain" evidence="7">
    <location>
        <begin position="171"/>
        <end position="319"/>
    </location>
</feature>
<dbReference type="InterPro" id="IPR023115">
    <property type="entry name" value="TIF_IF2_dom3"/>
</dbReference>
<dbReference type="Gene3D" id="2.40.30.10">
    <property type="entry name" value="Translation factors"/>
    <property type="match status" value="2"/>
</dbReference>
<dbReference type="Pfam" id="PF00009">
    <property type="entry name" value="GTP_EFTU"/>
    <property type="match status" value="1"/>
</dbReference>
<dbReference type="InterPro" id="IPR036925">
    <property type="entry name" value="TIF_IF2_dom3_sf"/>
</dbReference>
<feature type="binding site" evidence="7">
    <location>
        <begin position="277"/>
        <end position="280"/>
    </location>
    <ligand>
        <name>GTP</name>
        <dbReference type="ChEBI" id="CHEBI:37565"/>
    </ligand>
</feature>
<organism evidence="10 11">
    <name type="scientific">Candidatus Buchananbacteria bacterium RBG_13_39_9</name>
    <dbReference type="NCBI Taxonomy" id="1797531"/>
    <lineage>
        <taxon>Bacteria</taxon>
        <taxon>Candidatus Buchananiibacteriota</taxon>
    </lineage>
</organism>
<dbReference type="Pfam" id="PF11987">
    <property type="entry name" value="IF-2"/>
    <property type="match status" value="1"/>
</dbReference>